<evidence type="ECO:0000313" key="1">
    <source>
        <dbReference type="EMBL" id="NDY92471.1"/>
    </source>
</evidence>
<sequence>MADAPCAALPPGWAPIGAVLALWNDVDPTRLADYEHWHRHEHVPERCTVPGLHWGLRWARADAARGPRFFTLYGLRDAAVLDEPAYQRLLREPTPASRAMRPALRQVTRWVCAVPAEPVAFAMAQAQLARLMTAPTVVTCADEPHPTQRAPGTGLWLARLPQAAPLPWLSATQQDRTAGAEAGAARDTATPVAWLGLLTAPETVPGALRGTALTAQWRALPVGQHAQEPARSGR</sequence>
<accession>A0A7C9PJ23</accession>
<dbReference type="Proteomes" id="UP000484255">
    <property type="component" value="Unassembled WGS sequence"/>
</dbReference>
<dbReference type="AlphaFoldDB" id="A0A7C9PJ23"/>
<organism evidence="1 2">
    <name type="scientific">Ideonella livida</name>
    <dbReference type="NCBI Taxonomy" id="2707176"/>
    <lineage>
        <taxon>Bacteria</taxon>
        <taxon>Pseudomonadati</taxon>
        <taxon>Pseudomonadota</taxon>
        <taxon>Betaproteobacteria</taxon>
        <taxon>Burkholderiales</taxon>
        <taxon>Sphaerotilaceae</taxon>
        <taxon>Ideonella</taxon>
    </lineage>
</organism>
<gene>
    <name evidence="1" type="ORF">G3A44_14885</name>
</gene>
<keyword evidence="2" id="KW-1185">Reference proteome</keyword>
<name>A0A7C9PJ23_9BURK</name>
<protein>
    <submittedName>
        <fullName evidence="1">Uncharacterized protein</fullName>
    </submittedName>
</protein>
<dbReference type="RefSeq" id="WP_163458381.1">
    <property type="nucleotide sequence ID" value="NZ_JAAGOH010000018.1"/>
</dbReference>
<evidence type="ECO:0000313" key="2">
    <source>
        <dbReference type="Proteomes" id="UP000484255"/>
    </source>
</evidence>
<reference evidence="1 2" key="1">
    <citation type="submission" date="2020-02" db="EMBL/GenBank/DDBJ databases">
        <title>Ideonella bacterium strain TBM-1.</title>
        <authorList>
            <person name="Chen W.-M."/>
        </authorList>
    </citation>
    <scope>NUCLEOTIDE SEQUENCE [LARGE SCALE GENOMIC DNA]</scope>
    <source>
        <strain evidence="1 2">TBM-1</strain>
    </source>
</reference>
<comment type="caution">
    <text evidence="1">The sequence shown here is derived from an EMBL/GenBank/DDBJ whole genome shotgun (WGS) entry which is preliminary data.</text>
</comment>
<dbReference type="EMBL" id="JAAGOH010000018">
    <property type="protein sequence ID" value="NDY92471.1"/>
    <property type="molecule type" value="Genomic_DNA"/>
</dbReference>
<proteinExistence type="predicted"/>